<dbReference type="GeneID" id="19957920"/>
<dbReference type="EMBL" id="JH767343">
    <property type="protein sequence ID" value="EQC24912.1"/>
    <property type="molecule type" value="Genomic_DNA"/>
</dbReference>
<keyword evidence="2" id="KW-1133">Transmembrane helix</keyword>
<dbReference type="InParanoid" id="T0R5Y9"/>
<dbReference type="VEuPathDB" id="FungiDB:SDRG_17193"/>
<sequence>MESLLVSITIKLGMAIFRLVKPRIAADPNAECQHTLRQAELEKLQGECNEMEAKIAKQEAAAKQRLLKNSADKFLQIRSRKLAQRQHLVSLPHVLGLLRLTVLIYAVYRLHSTPMTL</sequence>
<evidence type="ECO:0000256" key="2">
    <source>
        <dbReference type="SAM" id="Phobius"/>
    </source>
</evidence>
<evidence type="ECO:0000313" key="4">
    <source>
        <dbReference type="Proteomes" id="UP000030762"/>
    </source>
</evidence>
<evidence type="ECO:0000313" key="3">
    <source>
        <dbReference type="EMBL" id="EQC24912.1"/>
    </source>
</evidence>
<keyword evidence="1" id="KW-0175">Coiled coil</keyword>
<proteinExistence type="predicted"/>
<gene>
    <name evidence="3" type="ORF">SDRG_17193</name>
</gene>
<dbReference type="Proteomes" id="UP000030762">
    <property type="component" value="Unassembled WGS sequence"/>
</dbReference>
<protein>
    <submittedName>
        <fullName evidence="3">Uncharacterized protein</fullName>
    </submittedName>
</protein>
<feature type="transmembrane region" description="Helical" evidence="2">
    <location>
        <begin position="88"/>
        <end position="108"/>
    </location>
</feature>
<accession>T0R5Y9</accession>
<keyword evidence="2" id="KW-0472">Membrane</keyword>
<feature type="coiled-coil region" evidence="1">
    <location>
        <begin position="34"/>
        <end position="61"/>
    </location>
</feature>
<organism evidence="3 4">
    <name type="scientific">Saprolegnia diclina (strain VS20)</name>
    <dbReference type="NCBI Taxonomy" id="1156394"/>
    <lineage>
        <taxon>Eukaryota</taxon>
        <taxon>Sar</taxon>
        <taxon>Stramenopiles</taxon>
        <taxon>Oomycota</taxon>
        <taxon>Saprolegniomycetes</taxon>
        <taxon>Saprolegniales</taxon>
        <taxon>Saprolegniaceae</taxon>
        <taxon>Saprolegnia</taxon>
    </lineage>
</organism>
<reference evidence="3 4" key="1">
    <citation type="submission" date="2012-04" db="EMBL/GenBank/DDBJ databases">
        <title>The Genome Sequence of Saprolegnia declina VS20.</title>
        <authorList>
            <consortium name="The Broad Institute Genome Sequencing Platform"/>
            <person name="Russ C."/>
            <person name="Nusbaum C."/>
            <person name="Tyler B."/>
            <person name="van West P."/>
            <person name="Dieguez-Uribeondo J."/>
            <person name="de Bruijn I."/>
            <person name="Tripathy S."/>
            <person name="Jiang R."/>
            <person name="Young S.K."/>
            <person name="Zeng Q."/>
            <person name="Gargeya S."/>
            <person name="Fitzgerald M."/>
            <person name="Haas B."/>
            <person name="Abouelleil A."/>
            <person name="Alvarado L."/>
            <person name="Arachchi H.M."/>
            <person name="Berlin A."/>
            <person name="Chapman S.B."/>
            <person name="Goldberg J."/>
            <person name="Griggs A."/>
            <person name="Gujja S."/>
            <person name="Hansen M."/>
            <person name="Howarth C."/>
            <person name="Imamovic A."/>
            <person name="Larimer J."/>
            <person name="McCowen C."/>
            <person name="Montmayeur A."/>
            <person name="Murphy C."/>
            <person name="Neiman D."/>
            <person name="Pearson M."/>
            <person name="Priest M."/>
            <person name="Roberts A."/>
            <person name="Saif S."/>
            <person name="Shea T."/>
            <person name="Sisk P."/>
            <person name="Sykes S."/>
            <person name="Wortman J."/>
            <person name="Nusbaum C."/>
            <person name="Birren B."/>
        </authorList>
    </citation>
    <scope>NUCLEOTIDE SEQUENCE [LARGE SCALE GENOMIC DNA]</scope>
    <source>
        <strain evidence="3 4">VS20</strain>
    </source>
</reference>
<keyword evidence="4" id="KW-1185">Reference proteome</keyword>
<name>T0R5Y9_SAPDV</name>
<evidence type="ECO:0000256" key="1">
    <source>
        <dbReference type="SAM" id="Coils"/>
    </source>
</evidence>
<dbReference type="AlphaFoldDB" id="T0R5Y9"/>
<keyword evidence="2" id="KW-0812">Transmembrane</keyword>
<dbReference type="RefSeq" id="XP_008621653.1">
    <property type="nucleotide sequence ID" value="XM_008623431.1"/>
</dbReference>